<accession>A0A4R3MJN0</accession>
<dbReference type="InterPro" id="IPR009003">
    <property type="entry name" value="Peptidase_S1_PA"/>
</dbReference>
<dbReference type="InterPro" id="IPR028301">
    <property type="entry name" value="V8_his_AS"/>
</dbReference>
<dbReference type="RefSeq" id="WP_207903667.1">
    <property type="nucleotide sequence ID" value="NZ_SMAK01000001.1"/>
</dbReference>
<keyword evidence="9" id="KW-1185">Reference proteome</keyword>
<evidence type="ECO:0000313" key="8">
    <source>
        <dbReference type="EMBL" id="TCT13553.1"/>
    </source>
</evidence>
<dbReference type="InterPro" id="IPR043504">
    <property type="entry name" value="Peptidase_S1_PA_chymotrypsin"/>
</dbReference>
<keyword evidence="2 6" id="KW-0645">Protease</keyword>
<dbReference type="SUPFAM" id="SSF50494">
    <property type="entry name" value="Trypsin-like serine proteases"/>
    <property type="match status" value="1"/>
</dbReference>
<dbReference type="PRINTS" id="PR00839">
    <property type="entry name" value="V8PROTEASE"/>
</dbReference>
<keyword evidence="3 6" id="KW-0732">Signal</keyword>
<keyword evidence="5 6" id="KW-0720">Serine protease</keyword>
<keyword evidence="4 6" id="KW-0378">Hydrolase</keyword>
<feature type="chain" id="PRO_5021037161" description="Serine protease" evidence="6">
    <location>
        <begin position="26"/>
        <end position="314"/>
    </location>
</feature>
<evidence type="ECO:0000256" key="3">
    <source>
        <dbReference type="ARBA" id="ARBA00022729"/>
    </source>
</evidence>
<dbReference type="PANTHER" id="PTHR15462">
    <property type="entry name" value="SERINE PROTEASE"/>
    <property type="match status" value="1"/>
</dbReference>
<evidence type="ECO:0000256" key="4">
    <source>
        <dbReference type="ARBA" id="ARBA00022801"/>
    </source>
</evidence>
<feature type="signal peptide" evidence="6">
    <location>
        <begin position="1"/>
        <end position="25"/>
    </location>
</feature>
<dbReference type="GO" id="GO:0006508">
    <property type="term" value="P:proteolysis"/>
    <property type="evidence" value="ECO:0007669"/>
    <property type="project" value="UniProtKB-KW"/>
</dbReference>
<feature type="domain" description="Peptidase S1" evidence="7">
    <location>
        <begin position="105"/>
        <end position="248"/>
    </location>
</feature>
<dbReference type="EC" id="3.4.21.-" evidence="6"/>
<protein>
    <recommendedName>
        <fullName evidence="6">Serine protease</fullName>
        <ecNumber evidence="6">3.4.21.-</ecNumber>
    </recommendedName>
</protein>
<organism evidence="8 9">
    <name type="scientific">Tepidamorphus gemmatus</name>
    <dbReference type="NCBI Taxonomy" id="747076"/>
    <lineage>
        <taxon>Bacteria</taxon>
        <taxon>Pseudomonadati</taxon>
        <taxon>Pseudomonadota</taxon>
        <taxon>Alphaproteobacteria</taxon>
        <taxon>Hyphomicrobiales</taxon>
        <taxon>Tepidamorphaceae</taxon>
        <taxon>Tepidamorphus</taxon>
    </lineage>
</organism>
<evidence type="ECO:0000256" key="5">
    <source>
        <dbReference type="ARBA" id="ARBA00022825"/>
    </source>
</evidence>
<dbReference type="PROSITE" id="PS00672">
    <property type="entry name" value="V8_HIS"/>
    <property type="match status" value="1"/>
</dbReference>
<dbReference type="Proteomes" id="UP000295678">
    <property type="component" value="Unassembled WGS sequence"/>
</dbReference>
<evidence type="ECO:0000256" key="6">
    <source>
        <dbReference type="RuleBase" id="RU004296"/>
    </source>
</evidence>
<dbReference type="GO" id="GO:0004252">
    <property type="term" value="F:serine-type endopeptidase activity"/>
    <property type="evidence" value="ECO:0007669"/>
    <property type="project" value="InterPro"/>
</dbReference>
<sequence>MRSEALGLLVGATLAIVATSGPVSAQQLDRSVSDDGLGLQASAAGGVSGTMVTAFAGTGIALPDADVAAESAAEVWALWALEPKTAPLGRESIIGADNRVLIRNTRQFPYRAMVLITFESSRCTGWMIGADTVATAGHCVHSGGSSGRWYQRSTYRIYPGRNGNASPYGSCTAKRLYSVNGWTRNGADDFDYGAIKLNCTVGNTVGWLGFFWQTATLTGLPTIISGYPGDKPLTQWRSTDKVRVTQQRRVFYRNDTVGGMSGSAVYYNRSGCGNCAMAIHAYGVYGSPPFSNNNHGTRITKAVYDNLVTWRNAP</sequence>
<dbReference type="PANTHER" id="PTHR15462:SF8">
    <property type="entry name" value="SERINE PROTEASE"/>
    <property type="match status" value="1"/>
</dbReference>
<evidence type="ECO:0000313" key="9">
    <source>
        <dbReference type="Proteomes" id="UP000295678"/>
    </source>
</evidence>
<gene>
    <name evidence="8" type="ORF">EDC22_101421</name>
</gene>
<evidence type="ECO:0000259" key="7">
    <source>
        <dbReference type="Pfam" id="PF00089"/>
    </source>
</evidence>
<dbReference type="AlphaFoldDB" id="A0A4R3MJN0"/>
<proteinExistence type="inferred from homology"/>
<name>A0A4R3MJN0_9HYPH</name>
<evidence type="ECO:0000256" key="1">
    <source>
        <dbReference type="ARBA" id="ARBA00008764"/>
    </source>
</evidence>
<dbReference type="Gene3D" id="2.40.10.10">
    <property type="entry name" value="Trypsin-like serine proteases"/>
    <property type="match status" value="2"/>
</dbReference>
<dbReference type="InterPro" id="IPR050966">
    <property type="entry name" value="Glutamyl_endopeptidase"/>
</dbReference>
<reference evidence="8 9" key="1">
    <citation type="submission" date="2019-03" db="EMBL/GenBank/DDBJ databases">
        <title>Genomic Encyclopedia of Type Strains, Phase IV (KMG-IV): sequencing the most valuable type-strain genomes for metagenomic binning, comparative biology and taxonomic classification.</title>
        <authorList>
            <person name="Goeker M."/>
        </authorList>
    </citation>
    <scope>NUCLEOTIDE SEQUENCE [LARGE SCALE GENOMIC DNA]</scope>
    <source>
        <strain evidence="8 9">DSM 19345</strain>
    </source>
</reference>
<dbReference type="InterPro" id="IPR001254">
    <property type="entry name" value="Trypsin_dom"/>
</dbReference>
<comment type="similarity">
    <text evidence="1 6">Belongs to the peptidase S1B family.</text>
</comment>
<evidence type="ECO:0000256" key="2">
    <source>
        <dbReference type="ARBA" id="ARBA00022670"/>
    </source>
</evidence>
<dbReference type="InterPro" id="IPR008256">
    <property type="entry name" value="Peptidase_S1B"/>
</dbReference>
<dbReference type="Pfam" id="PF00089">
    <property type="entry name" value="Trypsin"/>
    <property type="match status" value="1"/>
</dbReference>
<comment type="caution">
    <text evidence="8">The sequence shown here is derived from an EMBL/GenBank/DDBJ whole genome shotgun (WGS) entry which is preliminary data.</text>
</comment>
<dbReference type="EMBL" id="SMAK01000001">
    <property type="protein sequence ID" value="TCT13553.1"/>
    <property type="molecule type" value="Genomic_DNA"/>
</dbReference>